<protein>
    <submittedName>
        <fullName evidence="3">Uncharacterized protein</fullName>
    </submittedName>
</protein>
<evidence type="ECO:0000313" key="4">
    <source>
        <dbReference type="Proteomes" id="UP000823823"/>
    </source>
</evidence>
<evidence type="ECO:0000313" key="3">
    <source>
        <dbReference type="EMBL" id="HJB10799.1"/>
    </source>
</evidence>
<dbReference type="AlphaFoldDB" id="A0A9D2LDY1"/>
<dbReference type="EMBL" id="DWZH01000077">
    <property type="protein sequence ID" value="HJB10799.1"/>
    <property type="molecule type" value="Genomic_DNA"/>
</dbReference>
<reference evidence="3" key="1">
    <citation type="journal article" date="2021" name="PeerJ">
        <title>Extensive microbial diversity within the chicken gut microbiome revealed by metagenomics and culture.</title>
        <authorList>
            <person name="Gilroy R."/>
            <person name="Ravi A."/>
            <person name="Getino M."/>
            <person name="Pursley I."/>
            <person name="Horton D.L."/>
            <person name="Alikhan N.F."/>
            <person name="Baker D."/>
            <person name="Gharbi K."/>
            <person name="Hall N."/>
            <person name="Watson M."/>
            <person name="Adriaenssens E.M."/>
            <person name="Foster-Nyarko E."/>
            <person name="Jarju S."/>
            <person name="Secka A."/>
            <person name="Antonio M."/>
            <person name="Oren A."/>
            <person name="Chaudhuri R.R."/>
            <person name="La Ragione R."/>
            <person name="Hildebrand F."/>
            <person name="Pallen M.J."/>
        </authorList>
    </citation>
    <scope>NUCLEOTIDE SEQUENCE</scope>
    <source>
        <strain evidence="3">ChiHjej13B12-24818</strain>
    </source>
</reference>
<feature type="region of interest" description="Disordered" evidence="1">
    <location>
        <begin position="1"/>
        <end position="38"/>
    </location>
</feature>
<accession>A0A9D2LDY1</accession>
<comment type="caution">
    <text evidence="3">The sequence shown here is derived from an EMBL/GenBank/DDBJ whole genome shotgun (WGS) entry which is preliminary data.</text>
</comment>
<dbReference type="Proteomes" id="UP000823823">
    <property type="component" value="Unassembled WGS sequence"/>
</dbReference>
<gene>
    <name evidence="3" type="ORF">H9786_09785</name>
</gene>
<reference evidence="3" key="2">
    <citation type="submission" date="2021-04" db="EMBL/GenBank/DDBJ databases">
        <authorList>
            <person name="Gilroy R."/>
        </authorList>
    </citation>
    <scope>NUCLEOTIDE SEQUENCE</scope>
    <source>
        <strain evidence="3">ChiHjej13B12-24818</strain>
    </source>
</reference>
<proteinExistence type="predicted"/>
<keyword evidence="2" id="KW-1133">Transmembrane helix</keyword>
<feature type="transmembrane region" description="Helical" evidence="2">
    <location>
        <begin position="42"/>
        <end position="59"/>
    </location>
</feature>
<keyword evidence="2" id="KW-0472">Membrane</keyword>
<keyword evidence="2" id="KW-0812">Transmembrane</keyword>
<name>A0A9D2LDY1_9MICO</name>
<sequence>MDVRPETTVTGQLRAATETGSVPAVPDSQQTEEKTTDRRSNLVAVIALVVAMIAIALVSV</sequence>
<evidence type="ECO:0000256" key="1">
    <source>
        <dbReference type="SAM" id="MobiDB-lite"/>
    </source>
</evidence>
<evidence type="ECO:0000256" key="2">
    <source>
        <dbReference type="SAM" id="Phobius"/>
    </source>
</evidence>
<organism evidence="3 4">
    <name type="scientific">Candidatus Brachybacterium merdavium</name>
    <dbReference type="NCBI Taxonomy" id="2838513"/>
    <lineage>
        <taxon>Bacteria</taxon>
        <taxon>Bacillati</taxon>
        <taxon>Actinomycetota</taxon>
        <taxon>Actinomycetes</taxon>
        <taxon>Micrococcales</taxon>
        <taxon>Dermabacteraceae</taxon>
        <taxon>Brachybacterium</taxon>
    </lineage>
</organism>